<dbReference type="SMART" id="SM00091">
    <property type="entry name" value="PAS"/>
    <property type="match status" value="11"/>
</dbReference>
<dbReference type="InterPro" id="IPR003594">
    <property type="entry name" value="HATPase_dom"/>
</dbReference>
<evidence type="ECO:0000259" key="3">
    <source>
        <dbReference type="PROSITE" id="PS50113"/>
    </source>
</evidence>
<dbReference type="InterPro" id="IPR036890">
    <property type="entry name" value="HATPase_C_sf"/>
</dbReference>
<dbReference type="InterPro" id="IPR035965">
    <property type="entry name" value="PAS-like_dom_sf"/>
</dbReference>
<dbReference type="Gene3D" id="2.10.70.100">
    <property type="match status" value="1"/>
</dbReference>
<dbReference type="PANTHER" id="PTHR44757:SF2">
    <property type="entry name" value="BIOFILM ARCHITECTURE MAINTENANCE PROTEIN MBAA"/>
    <property type="match status" value="1"/>
</dbReference>
<dbReference type="PROSITE" id="PS50113">
    <property type="entry name" value="PAC"/>
    <property type="match status" value="4"/>
</dbReference>
<dbReference type="Gene3D" id="3.30.450.20">
    <property type="entry name" value="PAS domain"/>
    <property type="match status" value="12"/>
</dbReference>
<dbReference type="InterPro" id="IPR011495">
    <property type="entry name" value="Sig_transdc_His_kin_sub2_dim/P"/>
</dbReference>
<dbReference type="Gene3D" id="3.30.450.40">
    <property type="match status" value="1"/>
</dbReference>
<dbReference type="KEGG" id="fuv:JR347_00415"/>
<dbReference type="Proteomes" id="UP000662783">
    <property type="component" value="Chromosome"/>
</dbReference>
<sequence>MANLAAHNHLVKYKSLLENIIDKNDAILVMDDSERLLFISKSAQKVLNQYTIDIPEVGGQVNFEALKKTIDSRYVCDENKISVDDAKLSIVRIKPLNDLKAFDLYKSVADQSRDAIVITDANLSNGGPRIEYVNQAYLDLTGYELKEVLGKSPKIMQGPKTERKVLDRLKENLENNEPFFGQTYNYRKDGSEFINEWKITPIVSAEGQVIKYLATIRDVTERELAKDKLQRNELRLSSIIESSERSLLMYDTEFIIRSFNKKFAERYYLEQKLKVIEGKTLDTFLDEEQLHFIKQNTERAFKGKIVQVEAINTLFKDDQYYDFSFNPIKGNNGIVGFILTFRNIDKEKRAALSIEINERKYRTIVDSLGEGIVLQNKRGEIIEFNNSALTILGLTSDQLLGRNSYDPKWRAIDTEGNDFPGGEHPISKSLSEGVSIDRFIMGIHKPAGQLTWLSVNSRPITNEKGEVIQAVASVNDITEEYHLKLESEASSKRFQALFQNNPMPMLVVEHQFERKIHDANEAMIKKYGFSRNEVLELSLDDLVEDKTASVQYTNALNLAKNKASTFQLHRTKKSGNLIVEVISHELNFHDRKYSLYILNDKTAELLYELELSESNKRYKHLFDKNPNSLFVVSKKEGQIKKVNEGARHYYGYDQSEMQAKRFIDLFSKDSINKINTIKDLDTVDTSTDFIHSTKSKSDFYVNLSISDIIDEGEECYLIQVRDITKRKLAENKLKHTETQLASLVKNNPVSVWSTDNAGKITFCIGSLFESVGIESDELIGQEITTGKGLIKFSEAEINKVKQGNEIEGIFHFDGHYIKSCISPLLGNNGETLGLIGVSTDVTKMMLTHQQLEKTGKLLEMTQELGRIGGWRLLLKEGVLEWSSMTKKIHGESEEFKPNVKNAIHYYSKDDRPVIENAVNNLIEKGVPYDLELRLKPKKNNPIWVRTQGRRRTENGEPVEIYGTIQDITESKLARQKQDEFARIYGLSSELASVTTFDGKFEYLNPAWEKTLGYSLRHLTNNPFFDFIHPDDIEHTNKEFKKLLSGKLETLTNFRNRYRTSKGAYRWFTWSSTVDLKRRRIYSVAIDITEQVNLENELVRKERFFRKLVIKGFGSSIILNKTGVVTYVGGSGINTFGHSSDTLYGKKLTSIIHTSDLKKFREDLELSAQHESQNVRDQVRVMNAKGDVKWAEINITNELNDPDVKGLVVNLHDITETVEAHSRTVQSEHRYKMLVDKSPMPIVIHSEGIIRFVNDAAARTMEGKPEHLIGKKVQKFVADKLKKEVSDRIDSLYKQKTNHTGVQNSIFKTLKGREIYVELLGSSINYEGKNAVQLMFLDVSDKVEAAIAIRESEQRYRNLVNNSPMPILIVVNDKIVFLNYSAANSLGGDVLEFINQPLENVIANKGNSNVVHELKKYHKKSVLPSELIELTFKRKNNTLLYAEVLAASTEYMGEPAVQIMYLDITEKKQLLTEQLKLKGIVTESFEEIYIFNSKTLKFTFANNSALKHTGYSFQEITKMNPYDLRPDYDSNNRLKLLLKEAREKLKPIEFNGFNKRKDNSVYRVAVRLQFLKVGEEEVYVSTVNDITEQHKLELRRDLINNINEAIVRRDVTKDILTDLIGMIAESLDFDLGEIWRIEEDKYIRQAYSKTYLNEIKKIIEVNKSIEFKIGEGVVGGCYEKQEVIWLTKFEKGKVKMHKLHVNLGIKTVVAFPLIVDEESLGVAKLYSTKHLPYDEDTAELLMTLGTQLAQFKKRKNVEIQLLKSLEEKEGLLQEIHHRVKNNLQTVSSLLYLRSSSIEDAEVKRFFTESQNRIKAITFTHERLLRAKSYTELDIKYYLDDLIDNIYQTHISGVRIIELQKDIESHILPTDVVMNCGLIINELLTNAFDHAFKPDENGTIKVSLKQKGEKLQLIVHDSGVGFDYANKYDDSVGVQLVHLFTDQLKGSFKVKTTNGTKVEITFSHGKV</sequence>
<dbReference type="PROSITE" id="PS50109">
    <property type="entry name" value="HIS_KIN"/>
    <property type="match status" value="1"/>
</dbReference>
<dbReference type="SMART" id="SM00387">
    <property type="entry name" value="HATPase_c"/>
    <property type="match status" value="1"/>
</dbReference>
<dbReference type="InterPro" id="IPR000700">
    <property type="entry name" value="PAS-assoc_C"/>
</dbReference>
<dbReference type="SUPFAM" id="SSF55874">
    <property type="entry name" value="ATPase domain of HSP90 chaperone/DNA topoisomerase II/histidine kinase"/>
    <property type="match status" value="1"/>
</dbReference>
<dbReference type="InterPro" id="IPR005467">
    <property type="entry name" value="His_kinase_dom"/>
</dbReference>
<feature type="domain" description="PAS" evidence="2">
    <location>
        <begin position="1100"/>
        <end position="1170"/>
    </location>
</feature>
<dbReference type="InterPro" id="IPR052155">
    <property type="entry name" value="Biofilm_reg_signaling"/>
</dbReference>
<feature type="domain" description="Histidine kinase" evidence="1">
    <location>
        <begin position="1773"/>
        <end position="1964"/>
    </location>
</feature>
<dbReference type="NCBIfam" id="TIGR00229">
    <property type="entry name" value="sensory_box"/>
    <property type="match status" value="10"/>
</dbReference>
<feature type="domain" description="PAC" evidence="3">
    <location>
        <begin position="179"/>
        <end position="231"/>
    </location>
</feature>
<dbReference type="RefSeq" id="WP_205722096.1">
    <property type="nucleotide sequence ID" value="NZ_CP070608.1"/>
</dbReference>
<gene>
    <name evidence="4" type="ORF">JR347_00415</name>
</gene>
<dbReference type="InterPro" id="IPR013655">
    <property type="entry name" value="PAS_fold_3"/>
</dbReference>
<dbReference type="PROSITE" id="PS50112">
    <property type="entry name" value="PAS"/>
    <property type="match status" value="6"/>
</dbReference>
<dbReference type="InterPro" id="IPR001610">
    <property type="entry name" value="PAC"/>
</dbReference>
<dbReference type="InterPro" id="IPR029016">
    <property type="entry name" value="GAF-like_dom_sf"/>
</dbReference>
<feature type="domain" description="PAS" evidence="2">
    <location>
        <begin position="101"/>
        <end position="176"/>
    </location>
</feature>
<reference evidence="4" key="1">
    <citation type="submission" date="2021-02" db="EMBL/GenBank/DDBJ databases">
        <title>Fulvivirga sp. S481 isolated from sea water.</title>
        <authorList>
            <person name="Bae S.S."/>
            <person name="Baek K."/>
        </authorList>
    </citation>
    <scope>NUCLEOTIDE SEQUENCE</scope>
    <source>
        <strain evidence="4">S481</strain>
    </source>
</reference>
<feature type="domain" description="PAC" evidence="3">
    <location>
        <begin position="802"/>
        <end position="853"/>
    </location>
</feature>
<evidence type="ECO:0000259" key="2">
    <source>
        <dbReference type="PROSITE" id="PS50112"/>
    </source>
</evidence>
<dbReference type="Gene3D" id="3.30.565.10">
    <property type="entry name" value="Histidine kinase-like ATPase, C-terminal domain"/>
    <property type="match status" value="1"/>
</dbReference>
<dbReference type="Pfam" id="PF13185">
    <property type="entry name" value="GAF_2"/>
    <property type="match status" value="1"/>
</dbReference>
<protein>
    <submittedName>
        <fullName evidence="4">PAS domain S-box protein</fullName>
    </submittedName>
</protein>
<feature type="domain" description="PAS" evidence="2">
    <location>
        <begin position="736"/>
        <end position="781"/>
    </location>
</feature>
<dbReference type="SMART" id="SM00086">
    <property type="entry name" value="PAC"/>
    <property type="match status" value="8"/>
</dbReference>
<name>A0A975A183_9BACT</name>
<feature type="domain" description="PAS" evidence="2">
    <location>
        <begin position="357"/>
        <end position="403"/>
    </location>
</feature>
<evidence type="ECO:0000313" key="5">
    <source>
        <dbReference type="Proteomes" id="UP000662783"/>
    </source>
</evidence>
<feature type="domain" description="PAS" evidence="2">
    <location>
        <begin position="614"/>
        <end position="674"/>
    </location>
</feature>
<keyword evidence="5" id="KW-1185">Reference proteome</keyword>
<dbReference type="PANTHER" id="PTHR44757">
    <property type="entry name" value="DIGUANYLATE CYCLASE DGCP"/>
    <property type="match status" value="1"/>
</dbReference>
<accession>A0A975A183</accession>
<feature type="domain" description="PAC" evidence="3">
    <location>
        <begin position="434"/>
        <end position="489"/>
    </location>
</feature>
<dbReference type="InterPro" id="IPR003018">
    <property type="entry name" value="GAF"/>
</dbReference>
<evidence type="ECO:0000313" key="4">
    <source>
        <dbReference type="EMBL" id="QSE97586.1"/>
    </source>
</evidence>
<dbReference type="SUPFAM" id="SSF55781">
    <property type="entry name" value="GAF domain-like"/>
    <property type="match status" value="1"/>
</dbReference>
<dbReference type="Pfam" id="PF13426">
    <property type="entry name" value="PAS_9"/>
    <property type="match status" value="9"/>
</dbReference>
<evidence type="ECO:0000259" key="1">
    <source>
        <dbReference type="PROSITE" id="PS50109"/>
    </source>
</evidence>
<dbReference type="InterPro" id="IPR000014">
    <property type="entry name" value="PAS"/>
</dbReference>
<feature type="domain" description="PAC" evidence="3">
    <location>
        <begin position="928"/>
        <end position="979"/>
    </location>
</feature>
<dbReference type="Pfam" id="PF13581">
    <property type="entry name" value="HATPase_c_2"/>
    <property type="match status" value="1"/>
</dbReference>
<organism evidence="4 5">
    <name type="scientific">Fulvivirga lutea</name>
    <dbReference type="NCBI Taxonomy" id="2810512"/>
    <lineage>
        <taxon>Bacteria</taxon>
        <taxon>Pseudomonadati</taxon>
        <taxon>Bacteroidota</taxon>
        <taxon>Cytophagia</taxon>
        <taxon>Cytophagales</taxon>
        <taxon>Fulvivirgaceae</taxon>
        <taxon>Fulvivirga</taxon>
    </lineage>
</organism>
<dbReference type="Pfam" id="PF07568">
    <property type="entry name" value="HisKA_2"/>
    <property type="match status" value="1"/>
</dbReference>
<dbReference type="CDD" id="cd00130">
    <property type="entry name" value="PAS"/>
    <property type="match status" value="7"/>
</dbReference>
<proteinExistence type="predicted"/>
<dbReference type="SUPFAM" id="SSF55785">
    <property type="entry name" value="PYP-like sensor domain (PAS domain)"/>
    <property type="match status" value="12"/>
</dbReference>
<dbReference type="EMBL" id="CP070608">
    <property type="protein sequence ID" value="QSE97586.1"/>
    <property type="molecule type" value="Genomic_DNA"/>
</dbReference>
<dbReference type="Pfam" id="PF08447">
    <property type="entry name" value="PAS_3"/>
    <property type="match status" value="2"/>
</dbReference>
<feature type="domain" description="PAS" evidence="2">
    <location>
        <begin position="976"/>
        <end position="1046"/>
    </location>
</feature>